<dbReference type="EMBL" id="CP016503">
    <property type="protein sequence ID" value="ANV97923.1"/>
    <property type="molecule type" value="Genomic_DNA"/>
</dbReference>
<dbReference type="KEGG" id="het:BBW65_03510"/>
<keyword evidence="2" id="KW-1185">Reference proteome</keyword>
<name>A0A1B1U578_9HELI</name>
<dbReference type="AlphaFoldDB" id="A0A1B1U578"/>
<organism evidence="1 2">
    <name type="scientific">Helicobacter enhydrae</name>
    <dbReference type="NCBI Taxonomy" id="222136"/>
    <lineage>
        <taxon>Bacteria</taxon>
        <taxon>Pseudomonadati</taxon>
        <taxon>Campylobacterota</taxon>
        <taxon>Epsilonproteobacteria</taxon>
        <taxon>Campylobacterales</taxon>
        <taxon>Helicobacteraceae</taxon>
        <taxon>Helicobacter</taxon>
    </lineage>
</organism>
<protein>
    <submittedName>
        <fullName evidence="1">Uncharacterized protein</fullName>
    </submittedName>
</protein>
<evidence type="ECO:0000313" key="2">
    <source>
        <dbReference type="Proteomes" id="UP000092884"/>
    </source>
</evidence>
<sequence>MEARLGGDSPASPCKFIPHHATSQQTRIKLKYCTLSLGCHTKSGQGVWGILRGIRGVPRNKPPCPPYREKAKWELATKKCALAKVISIKELDYIGIL</sequence>
<proteinExistence type="predicted"/>
<gene>
    <name evidence="1" type="ORF">BBW65_03510</name>
</gene>
<dbReference type="Proteomes" id="UP000092884">
    <property type="component" value="Chromosome"/>
</dbReference>
<accession>A0A1B1U578</accession>
<reference evidence="2" key="1">
    <citation type="submission" date="2016-07" db="EMBL/GenBank/DDBJ databases">
        <authorList>
            <person name="Florea S."/>
            <person name="Webb J.S."/>
            <person name="Jaromczyk J."/>
            <person name="Schardl C.L."/>
        </authorList>
    </citation>
    <scope>NUCLEOTIDE SEQUENCE [LARGE SCALE GENOMIC DNA]</scope>
    <source>
        <strain evidence="2">MIT 01-6242</strain>
    </source>
</reference>
<evidence type="ECO:0000313" key="1">
    <source>
        <dbReference type="EMBL" id="ANV97923.1"/>
    </source>
</evidence>